<accession>A0A5C6CNJ2</accession>
<gene>
    <name evidence="1" type="ORF">Pla52o_13310</name>
</gene>
<organism evidence="1 2">
    <name type="scientific">Novipirellula galeiformis</name>
    <dbReference type="NCBI Taxonomy" id="2528004"/>
    <lineage>
        <taxon>Bacteria</taxon>
        <taxon>Pseudomonadati</taxon>
        <taxon>Planctomycetota</taxon>
        <taxon>Planctomycetia</taxon>
        <taxon>Pirellulales</taxon>
        <taxon>Pirellulaceae</taxon>
        <taxon>Novipirellula</taxon>
    </lineage>
</organism>
<evidence type="ECO:0000313" key="2">
    <source>
        <dbReference type="Proteomes" id="UP000316304"/>
    </source>
</evidence>
<keyword evidence="2" id="KW-1185">Reference proteome</keyword>
<reference evidence="1 2" key="1">
    <citation type="submission" date="2019-02" db="EMBL/GenBank/DDBJ databases">
        <title>Deep-cultivation of Planctomycetes and their phenomic and genomic characterization uncovers novel biology.</title>
        <authorList>
            <person name="Wiegand S."/>
            <person name="Jogler M."/>
            <person name="Boedeker C."/>
            <person name="Pinto D."/>
            <person name="Vollmers J."/>
            <person name="Rivas-Marin E."/>
            <person name="Kohn T."/>
            <person name="Peeters S.H."/>
            <person name="Heuer A."/>
            <person name="Rast P."/>
            <person name="Oberbeckmann S."/>
            <person name="Bunk B."/>
            <person name="Jeske O."/>
            <person name="Meyerdierks A."/>
            <person name="Storesund J.E."/>
            <person name="Kallscheuer N."/>
            <person name="Luecker S."/>
            <person name="Lage O.M."/>
            <person name="Pohl T."/>
            <person name="Merkel B.J."/>
            <person name="Hornburger P."/>
            <person name="Mueller R.-W."/>
            <person name="Bruemmer F."/>
            <person name="Labrenz M."/>
            <person name="Spormann A.M."/>
            <person name="Op Den Camp H."/>
            <person name="Overmann J."/>
            <person name="Amann R."/>
            <person name="Jetten M.S.M."/>
            <person name="Mascher T."/>
            <person name="Medema M.H."/>
            <person name="Devos D.P."/>
            <person name="Kaster A.-K."/>
            <person name="Ovreas L."/>
            <person name="Rohde M."/>
            <person name="Galperin M.Y."/>
            <person name="Jogler C."/>
        </authorList>
    </citation>
    <scope>NUCLEOTIDE SEQUENCE [LARGE SCALE GENOMIC DNA]</scope>
    <source>
        <strain evidence="1 2">Pla52o</strain>
    </source>
</reference>
<name>A0A5C6CNJ2_9BACT</name>
<dbReference type="OrthoDB" id="9907498at2"/>
<dbReference type="Proteomes" id="UP000316304">
    <property type="component" value="Unassembled WGS sequence"/>
</dbReference>
<dbReference type="AlphaFoldDB" id="A0A5C6CNJ2"/>
<protein>
    <submittedName>
        <fullName evidence="1">Uncharacterized protein</fullName>
    </submittedName>
</protein>
<evidence type="ECO:0000313" key="1">
    <source>
        <dbReference type="EMBL" id="TWU25034.1"/>
    </source>
</evidence>
<proteinExistence type="predicted"/>
<comment type="caution">
    <text evidence="1">The sequence shown here is derived from an EMBL/GenBank/DDBJ whole genome shotgun (WGS) entry which is preliminary data.</text>
</comment>
<sequence>MSRSPLTPEELVLQFELAEMLELLDDLDFESTPQTAALFKQTLREFGCLERTLSHFALPTESRHAA</sequence>
<dbReference type="EMBL" id="SJPT01000002">
    <property type="protein sequence ID" value="TWU25034.1"/>
    <property type="molecule type" value="Genomic_DNA"/>
</dbReference>
<dbReference type="RefSeq" id="WP_146593742.1">
    <property type="nucleotide sequence ID" value="NZ_SJPT01000002.1"/>
</dbReference>